<keyword evidence="2" id="KW-1185">Reference proteome</keyword>
<sequence length="140" mass="15801">MQTLARSQEKETSQGRYSYSYHSCPLLSIAVKQEDVKLSSIAETQMLGSVIMFHAHDHQPNLRQIVLCHYRVKSKFFSSYKSTSCIPFYQQGIAGGKQLSSAASLDYQIDSIPGILMAAIVGPYRTFIFELGSFRRPQQK</sequence>
<proteinExistence type="predicted"/>
<name>A0ACC2E0X5_DIPCM</name>
<protein>
    <submittedName>
        <fullName evidence="1">Uncharacterized protein</fullName>
    </submittedName>
</protein>
<reference evidence="2" key="1">
    <citation type="journal article" date="2024" name="Proc. Natl. Acad. Sci. U.S.A.">
        <title>Extraordinary preservation of gene collinearity over three hundred million years revealed in homosporous lycophytes.</title>
        <authorList>
            <person name="Li C."/>
            <person name="Wickell D."/>
            <person name="Kuo L.Y."/>
            <person name="Chen X."/>
            <person name="Nie B."/>
            <person name="Liao X."/>
            <person name="Peng D."/>
            <person name="Ji J."/>
            <person name="Jenkins J."/>
            <person name="Williams M."/>
            <person name="Shu S."/>
            <person name="Plott C."/>
            <person name="Barry K."/>
            <person name="Rajasekar S."/>
            <person name="Grimwood J."/>
            <person name="Han X."/>
            <person name="Sun S."/>
            <person name="Hou Z."/>
            <person name="He W."/>
            <person name="Dai G."/>
            <person name="Sun C."/>
            <person name="Schmutz J."/>
            <person name="Leebens-Mack J.H."/>
            <person name="Li F.W."/>
            <person name="Wang L."/>
        </authorList>
    </citation>
    <scope>NUCLEOTIDE SEQUENCE [LARGE SCALE GENOMIC DNA]</scope>
    <source>
        <strain evidence="2">cv. PW_Plant_1</strain>
    </source>
</reference>
<accession>A0ACC2E0X5</accession>
<organism evidence="1 2">
    <name type="scientific">Diphasiastrum complanatum</name>
    <name type="common">Issler's clubmoss</name>
    <name type="synonym">Lycopodium complanatum</name>
    <dbReference type="NCBI Taxonomy" id="34168"/>
    <lineage>
        <taxon>Eukaryota</taxon>
        <taxon>Viridiplantae</taxon>
        <taxon>Streptophyta</taxon>
        <taxon>Embryophyta</taxon>
        <taxon>Tracheophyta</taxon>
        <taxon>Lycopodiopsida</taxon>
        <taxon>Lycopodiales</taxon>
        <taxon>Lycopodiaceae</taxon>
        <taxon>Lycopodioideae</taxon>
        <taxon>Diphasiastrum</taxon>
    </lineage>
</organism>
<gene>
    <name evidence="1" type="ORF">O6H91_04G113700</name>
</gene>
<evidence type="ECO:0000313" key="1">
    <source>
        <dbReference type="EMBL" id="KAJ7560104.1"/>
    </source>
</evidence>
<dbReference type="EMBL" id="CM055095">
    <property type="protein sequence ID" value="KAJ7560104.1"/>
    <property type="molecule type" value="Genomic_DNA"/>
</dbReference>
<comment type="caution">
    <text evidence="1">The sequence shown here is derived from an EMBL/GenBank/DDBJ whole genome shotgun (WGS) entry which is preliminary data.</text>
</comment>
<dbReference type="Proteomes" id="UP001162992">
    <property type="component" value="Chromosome 4"/>
</dbReference>
<evidence type="ECO:0000313" key="2">
    <source>
        <dbReference type="Proteomes" id="UP001162992"/>
    </source>
</evidence>